<sequence length="89" mass="9930">MPGKSAGDQVVSELKKYIKGYDKAAKGIFYKTFNSLKTKDLNEVITKAKQSLRAAESSGTDNPSTKVHELIETLMELKEQININKGKKR</sequence>
<accession>A0A7S6YLC5</accession>
<proteinExistence type="predicted"/>
<dbReference type="AlphaFoldDB" id="A0A7S6YLC5"/>
<dbReference type="EMBL" id="MW024818">
    <property type="protein sequence ID" value="QOW96836.1"/>
    <property type="molecule type" value="Genomic_DNA"/>
</dbReference>
<name>A0A7S6YLC5_SERMA</name>
<protein>
    <submittedName>
        <fullName evidence="1">Orf84</fullName>
    </submittedName>
</protein>
<reference evidence="1" key="1">
    <citation type="submission" date="2020-09" db="EMBL/GenBank/DDBJ databases">
        <authorList>
            <person name="Eze J.U."/>
            <person name="Rahube T.O."/>
        </authorList>
    </citation>
    <scope>NUCLEOTIDE SEQUENCE</scope>
    <source>
        <strain evidence="1">DM6</strain>
    </source>
</reference>
<organism evidence="1">
    <name type="scientific">Serratia marcescens</name>
    <dbReference type="NCBI Taxonomy" id="615"/>
    <lineage>
        <taxon>Bacteria</taxon>
        <taxon>Pseudomonadati</taxon>
        <taxon>Pseudomonadota</taxon>
        <taxon>Gammaproteobacteria</taxon>
        <taxon>Enterobacterales</taxon>
        <taxon>Yersiniaceae</taxon>
        <taxon>Serratia</taxon>
    </lineage>
</organism>
<evidence type="ECO:0000313" key="1">
    <source>
        <dbReference type="EMBL" id="QOW96836.1"/>
    </source>
</evidence>